<accession>A0A398A7B5</accession>
<protein>
    <submittedName>
        <fullName evidence="1">Uncharacterized protein</fullName>
    </submittedName>
</protein>
<gene>
    <name evidence="1" type="ORF">BRARA_B00813</name>
</gene>
<name>A0A398A7B5_BRACM</name>
<feature type="non-terminal residue" evidence="1">
    <location>
        <position position="1"/>
    </location>
</feature>
<reference evidence="1 2" key="1">
    <citation type="submission" date="2018-06" db="EMBL/GenBank/DDBJ databases">
        <title>WGS assembly of Brassica rapa FPsc.</title>
        <authorList>
            <person name="Bowman J."/>
            <person name="Kohchi T."/>
            <person name="Yamato K."/>
            <person name="Jenkins J."/>
            <person name="Shu S."/>
            <person name="Ishizaki K."/>
            <person name="Yamaoka S."/>
            <person name="Nishihama R."/>
            <person name="Nakamura Y."/>
            <person name="Berger F."/>
            <person name="Adam C."/>
            <person name="Aki S."/>
            <person name="Althoff F."/>
            <person name="Araki T."/>
            <person name="Arteaga-Vazquez M."/>
            <person name="Balasubrmanian S."/>
            <person name="Bauer D."/>
            <person name="Boehm C."/>
            <person name="Briginshaw L."/>
            <person name="Caballero-Perez J."/>
            <person name="Catarino B."/>
            <person name="Chen F."/>
            <person name="Chiyoda S."/>
            <person name="Chovatia M."/>
            <person name="Davies K."/>
            <person name="Delmans M."/>
            <person name="Demura T."/>
            <person name="Dierschke T."/>
            <person name="Dolan L."/>
            <person name="Dorantes-Acosta A."/>
            <person name="Eklund D."/>
            <person name="Florent S."/>
            <person name="Flores-Sandoval E."/>
            <person name="Fujiyama A."/>
            <person name="Fukuzawa H."/>
            <person name="Galik B."/>
            <person name="Grimanelli D."/>
            <person name="Grimwood J."/>
            <person name="Grossniklaus U."/>
            <person name="Hamada T."/>
            <person name="Haseloff J."/>
            <person name="Hetherington A."/>
            <person name="Higo A."/>
            <person name="Hirakawa Y."/>
            <person name="Hundley H."/>
            <person name="Ikeda Y."/>
            <person name="Inoue K."/>
            <person name="Inoue S."/>
            <person name="Ishida S."/>
            <person name="Jia Q."/>
            <person name="Kakita M."/>
            <person name="Kanazawa T."/>
            <person name="Kawai Y."/>
            <person name="Kawashima T."/>
            <person name="Kennedy M."/>
            <person name="Kinose K."/>
            <person name="Kinoshita T."/>
            <person name="Kohara Y."/>
            <person name="Koide E."/>
            <person name="Komatsu K."/>
            <person name="Kopischke S."/>
            <person name="Kubo M."/>
            <person name="Kyozuka J."/>
            <person name="Lagercrantz U."/>
            <person name="Lin S."/>
            <person name="Lindquist E."/>
            <person name="Lipzen A."/>
            <person name="Lu C."/>
            <person name="Luna E."/>
            <person name="Martienssen R."/>
            <person name="Minamino N."/>
            <person name="Mizutani M."/>
            <person name="Mizutani M."/>
            <person name="Mochizuki N."/>
            <person name="Monte I."/>
            <person name="Mosher R."/>
            <person name="Nagasaki H."/>
            <person name="Nakagami H."/>
            <person name="Naramoto S."/>
            <person name="Nishitani K."/>
            <person name="Ohtani M."/>
            <person name="Okamoto T."/>
            <person name="Okumura M."/>
            <person name="Phillips J."/>
            <person name="Pollak B."/>
            <person name="Reinders A."/>
            <person name="Roevekamp M."/>
            <person name="Sano R."/>
            <person name="Sawa S."/>
            <person name="Schmid M."/>
            <person name="Shirakawa M."/>
            <person name="Solano R."/>
            <person name="Spunde A."/>
            <person name="Suetsugu N."/>
            <person name="Sugano S."/>
            <person name="Sugiyama A."/>
            <person name="Sun R."/>
            <person name="Suzuki Y."/>
            <person name="Takenaka M."/>
            <person name="Takezawa D."/>
            <person name="Tomogane H."/>
            <person name="Tsuzuki M."/>
            <person name="Ueda T."/>
            <person name="Umeda M."/>
            <person name="Ward J."/>
            <person name="Watanabe Y."/>
            <person name="Yazaki K."/>
            <person name="Yokoyama R."/>
            <person name="Yoshitake Y."/>
            <person name="Yotsui I."/>
            <person name="Zachgo S."/>
            <person name="Schmutz J."/>
        </authorList>
    </citation>
    <scope>NUCLEOTIDE SEQUENCE [LARGE SCALE GENOMIC DNA]</scope>
    <source>
        <strain evidence="2">cv. B-3</strain>
    </source>
</reference>
<evidence type="ECO:0000313" key="1">
    <source>
        <dbReference type="EMBL" id="RID73679.1"/>
    </source>
</evidence>
<evidence type="ECO:0000313" key="2">
    <source>
        <dbReference type="Proteomes" id="UP000264353"/>
    </source>
</evidence>
<proteinExistence type="predicted"/>
<sequence>FCIRTLLSKAFSLREAKGCCITFFSYMRVVRILGPPMLFKIQFVDILSGDYVCRKPRKISQNLSPHPLWNRNSSRVLAFLCVSYVVKLERTRLHLFI</sequence>
<organism evidence="1 2">
    <name type="scientific">Brassica campestris</name>
    <name type="common">Field mustard</name>
    <dbReference type="NCBI Taxonomy" id="3711"/>
    <lineage>
        <taxon>Eukaryota</taxon>
        <taxon>Viridiplantae</taxon>
        <taxon>Streptophyta</taxon>
        <taxon>Embryophyta</taxon>
        <taxon>Tracheophyta</taxon>
        <taxon>Spermatophyta</taxon>
        <taxon>Magnoliopsida</taxon>
        <taxon>eudicotyledons</taxon>
        <taxon>Gunneridae</taxon>
        <taxon>Pentapetalae</taxon>
        <taxon>rosids</taxon>
        <taxon>malvids</taxon>
        <taxon>Brassicales</taxon>
        <taxon>Brassicaceae</taxon>
        <taxon>Brassiceae</taxon>
        <taxon>Brassica</taxon>
    </lineage>
</organism>
<dbReference type="AlphaFoldDB" id="A0A398A7B5"/>
<dbReference type="EMBL" id="CM010629">
    <property type="protein sequence ID" value="RID73679.1"/>
    <property type="molecule type" value="Genomic_DNA"/>
</dbReference>
<dbReference type="Proteomes" id="UP000264353">
    <property type="component" value="Chromosome A2"/>
</dbReference>